<gene>
    <name evidence="3" type="primary">LOC110214598</name>
</gene>
<dbReference type="GeneID" id="110214598"/>
<feature type="region of interest" description="Disordered" evidence="1">
    <location>
        <begin position="120"/>
        <end position="274"/>
    </location>
</feature>
<sequence length="473" mass="46301">MLLLCAIQGSQQGGLAPQGNGILGWFFSSAHMKGVPPGAGAGAAAGSPPGKAGYGPLPNGYGAGPGAQNGYGAELHSPSPIPLILPTINLQPETSLLPERPVTQPLPSVSPAYRNGLGNGAFPGAGAQPGLGAGTKPQKPGYGNGLGNGGFPGVGAQPGLGGEMKPQKAGYGNGLGAGGFPGAEAQPGFGVGTKPQKAGFGTGTEIQRAGNGNGLQAGAFPGARAQPGPCNRGSIPAPNGVGPATGSPSEKGGFRAQNGYGPVSPSGLEDGLKTHKTGLRNVFGAGPFSGAKIQPGYGAMNGYRAGLRGGAKPQKTGFGTPNGFGVGLGGVKPQKAVYSNGLGAGTFSEVRAQQAGFPGARSYPANGYSNGYGAGGPGYPKSSLYENGGASFFGAQGVPFLPGGSDSGAKTAKYDYGNGVGEGSYPADRSAPGLYGQLRPEAVPGTYGGPDVKHSFNGFLGNGYVGRCPPGKC</sequence>
<dbReference type="AlphaFoldDB" id="A0A6P5L0M6"/>
<evidence type="ECO:0000313" key="3">
    <source>
        <dbReference type="RefSeq" id="XP_020851247.1"/>
    </source>
</evidence>
<feature type="compositionally biased region" description="Gly residues" evidence="1">
    <location>
        <begin position="171"/>
        <end position="181"/>
    </location>
</feature>
<dbReference type="RefSeq" id="XP_020851247.1">
    <property type="nucleotide sequence ID" value="XM_020995588.1"/>
</dbReference>
<evidence type="ECO:0000256" key="1">
    <source>
        <dbReference type="SAM" id="MobiDB-lite"/>
    </source>
</evidence>
<reference evidence="3" key="1">
    <citation type="submission" date="2025-08" db="UniProtKB">
        <authorList>
            <consortium name="RefSeq"/>
        </authorList>
    </citation>
    <scope>IDENTIFICATION</scope>
    <source>
        <tissue evidence="3">Spleen</tissue>
    </source>
</reference>
<feature type="compositionally biased region" description="Gly residues" evidence="1">
    <location>
        <begin position="142"/>
        <end position="162"/>
    </location>
</feature>
<dbReference type="Proteomes" id="UP000515140">
    <property type="component" value="Unplaced"/>
</dbReference>
<organism evidence="2 3">
    <name type="scientific">Phascolarctos cinereus</name>
    <name type="common">Koala</name>
    <dbReference type="NCBI Taxonomy" id="38626"/>
    <lineage>
        <taxon>Eukaryota</taxon>
        <taxon>Metazoa</taxon>
        <taxon>Chordata</taxon>
        <taxon>Craniata</taxon>
        <taxon>Vertebrata</taxon>
        <taxon>Euteleostomi</taxon>
        <taxon>Mammalia</taxon>
        <taxon>Metatheria</taxon>
        <taxon>Diprotodontia</taxon>
        <taxon>Phascolarctidae</taxon>
        <taxon>Phascolarctos</taxon>
    </lineage>
</organism>
<protein>
    <submittedName>
        <fullName evidence="3">Fibroin heavy chain-like isoform X3</fullName>
    </submittedName>
</protein>
<feature type="compositionally biased region" description="Gly residues" evidence="1">
    <location>
        <begin position="120"/>
        <end position="133"/>
    </location>
</feature>
<proteinExistence type="predicted"/>
<evidence type="ECO:0000313" key="2">
    <source>
        <dbReference type="Proteomes" id="UP000515140"/>
    </source>
</evidence>
<name>A0A6P5L0M6_PHACI</name>
<keyword evidence="2" id="KW-1185">Reference proteome</keyword>
<accession>A0A6P5L0M6</accession>